<comment type="similarity">
    <text evidence="1">Belongs to the CRISPR-associated Csm4 family.</text>
</comment>
<dbReference type="Proteomes" id="UP000470772">
    <property type="component" value="Unassembled WGS sequence"/>
</dbReference>
<proteinExistence type="inferred from homology"/>
<evidence type="ECO:0000313" key="6">
    <source>
        <dbReference type="Proteomes" id="UP000470772"/>
    </source>
</evidence>
<evidence type="ECO:0000256" key="1">
    <source>
        <dbReference type="ARBA" id="ARBA00005772"/>
    </source>
</evidence>
<keyword evidence="4" id="KW-0051">Antiviral defense</keyword>
<sequence>MESNLERNQRQESVAQAMKLVHLNFSSPFRIGKGENYIDAITIYRAFIKAYSLLGYDISEIVDDAKVKFSSLFPMNKGRLILRSPMKTVICNDRRIEKVIKGASLIDFEVLKSAELPLTIRCEENQDIRIEGVKDQVQVVRGVISASDGVHVRSFQTTQFNAFIDRSMNSAVPFSITSFFLEDGGILVSGWNRRVESALALLSETGFGGKRSIGFGKFKIIKVEEFQNFRLRMRDPSQEWKYLTGRGFTTGEFIAERLDKVNGISGDVNPVPLPVMGLLPVGSLLRKSERVVKWIARDNVLVIDPITLG</sequence>
<keyword evidence="3" id="KW-0694">RNA-binding</keyword>
<gene>
    <name evidence="5" type="ORF">GC250_06475</name>
</gene>
<dbReference type="EMBL" id="WGGD01000005">
    <property type="protein sequence ID" value="MUN29084.1"/>
    <property type="molecule type" value="Genomic_DNA"/>
</dbReference>
<evidence type="ECO:0000256" key="4">
    <source>
        <dbReference type="ARBA" id="ARBA00023118"/>
    </source>
</evidence>
<evidence type="ECO:0000313" key="5">
    <source>
        <dbReference type="EMBL" id="MUN29084.1"/>
    </source>
</evidence>
<dbReference type="NCBIfam" id="TIGR01903">
    <property type="entry name" value="cas5_csm4"/>
    <property type="match status" value="1"/>
</dbReference>
<name>A0A6A9QKC0_SULME</name>
<dbReference type="GO" id="GO:0003723">
    <property type="term" value="F:RNA binding"/>
    <property type="evidence" value="ECO:0007669"/>
    <property type="project" value="UniProtKB-KW"/>
</dbReference>
<comment type="caution">
    <text evidence="5">The sequence shown here is derived from an EMBL/GenBank/DDBJ whole genome shotgun (WGS) entry which is preliminary data.</text>
</comment>
<dbReference type="RefSeq" id="WP_156016651.1">
    <property type="nucleotide sequence ID" value="NZ_WGGD01000005.1"/>
</dbReference>
<protein>
    <recommendedName>
        <fullName evidence="2">CRISPR system Cms protein Csm4</fullName>
    </recommendedName>
</protein>
<evidence type="ECO:0000256" key="3">
    <source>
        <dbReference type="ARBA" id="ARBA00022884"/>
    </source>
</evidence>
<dbReference type="InterPro" id="IPR005510">
    <property type="entry name" value="Csm4"/>
</dbReference>
<reference evidence="5 6" key="1">
    <citation type="submission" date="2019-10" db="EMBL/GenBank/DDBJ databases">
        <title>Sequencing and Assembly of Multiple Reported Metal-Biooxidizing Members of the Extremely Thermoacidophilic Archaeal Family Sulfolobaceae.</title>
        <authorList>
            <person name="Counts J.A."/>
            <person name="Kelly R.M."/>
        </authorList>
    </citation>
    <scope>NUCLEOTIDE SEQUENCE [LARGE SCALE GENOMIC DNA]</scope>
    <source>
        <strain evidence="5 6">DSM 6482</strain>
    </source>
</reference>
<dbReference type="AlphaFoldDB" id="A0A6A9QKC0"/>
<organism evidence="5 6">
    <name type="scientific">Sulfuracidifex metallicus DSM 6482 = JCM 9184</name>
    <dbReference type="NCBI Taxonomy" id="523847"/>
    <lineage>
        <taxon>Archaea</taxon>
        <taxon>Thermoproteota</taxon>
        <taxon>Thermoprotei</taxon>
        <taxon>Sulfolobales</taxon>
        <taxon>Sulfolobaceae</taxon>
        <taxon>Sulfuracidifex</taxon>
    </lineage>
</organism>
<dbReference type="GO" id="GO:0051607">
    <property type="term" value="P:defense response to virus"/>
    <property type="evidence" value="ECO:0007669"/>
    <property type="project" value="UniProtKB-KW"/>
</dbReference>
<evidence type="ECO:0000256" key="2">
    <source>
        <dbReference type="ARBA" id="ARBA00016109"/>
    </source>
</evidence>
<keyword evidence="6" id="KW-1185">Reference proteome</keyword>
<accession>A0A6A9QKC0</accession>